<feature type="binding site" evidence="8">
    <location>
        <begin position="9"/>
        <end position="16"/>
    </location>
    <ligand>
        <name>GTP</name>
        <dbReference type="ChEBI" id="CHEBI:37565"/>
        <label>1</label>
    </ligand>
</feature>
<dbReference type="EMBL" id="ATBP01000263">
    <property type="protein sequence ID" value="ETR71483.1"/>
    <property type="molecule type" value="Genomic_DNA"/>
</dbReference>
<evidence type="ECO:0000313" key="13">
    <source>
        <dbReference type="Proteomes" id="UP000189670"/>
    </source>
</evidence>
<dbReference type="GO" id="GO:0043022">
    <property type="term" value="F:ribosome binding"/>
    <property type="evidence" value="ECO:0007669"/>
    <property type="project" value="TreeGrafter"/>
</dbReference>
<feature type="binding site" evidence="8">
    <location>
        <begin position="228"/>
        <end position="232"/>
    </location>
    <ligand>
        <name>GTP</name>
        <dbReference type="ChEBI" id="CHEBI:37565"/>
        <label>2</label>
    </ligand>
</feature>
<evidence type="ECO:0000256" key="1">
    <source>
        <dbReference type="ARBA" id="ARBA00008279"/>
    </source>
</evidence>
<dbReference type="InterPro" id="IPR032859">
    <property type="entry name" value="KH_dom-like"/>
</dbReference>
<evidence type="ECO:0000256" key="6">
    <source>
        <dbReference type="ARBA" id="ARBA00023134"/>
    </source>
</evidence>
<dbReference type="GO" id="GO:0005525">
    <property type="term" value="F:GTP binding"/>
    <property type="evidence" value="ECO:0007669"/>
    <property type="project" value="UniProtKB-UniRule"/>
</dbReference>
<dbReference type="HAMAP" id="MF_00195">
    <property type="entry name" value="GTPase_Der"/>
    <property type="match status" value="1"/>
</dbReference>
<sequence>MNPKIAIIGRSNVGKSTLFNRITRSRQSIVDNMPGVTRDRIFKDAEYDGKNFTVIDTGGIFDITQEGFIDEIHAQAIMAKDQADLIVVVFDGKSGLSPFDLDLVQLVRDIKCPVMFAVNKIDGSAHEDKCLEFYQAGMDRVYPISAEHGYGVRDFLDDLVQFLPQNHNSIQDDGIKLAVVGRPNAGKSSLVNAMLGQERVMVSDIPGTTRDAIDTYCQIDDNPYVLIDTAGIRRKGKVRQKIEKFSIIKALNSLDRCDIALIVLDAFDGITEQDIRIAGYAHERKCACIFVFNKWDLVEKQKNVLKKFTDELRYQSRFLQFAPVISISAKTGQRVKKLFPLIQSLYKQYACEIGTSQINRIIEQAIQKTPPPLYRGRPIKFMYTTQMRNAPPTFVSFVNYPKAVHFSYHRYLLNQIRFATGLDKTPIFLYFRQRVRRSKNK</sequence>
<evidence type="ECO:0000256" key="4">
    <source>
        <dbReference type="ARBA" id="ARBA00022737"/>
    </source>
</evidence>
<dbReference type="InterPro" id="IPR027417">
    <property type="entry name" value="P-loop_NTPase"/>
</dbReference>
<comment type="similarity">
    <text evidence="1 8 9 10">Belongs to the TRAFAC class TrmE-Era-EngA-EngB-Septin-like GTPase superfamily. EngA (Der) GTPase family.</text>
</comment>
<dbReference type="PANTHER" id="PTHR43834">
    <property type="entry name" value="GTPASE DER"/>
    <property type="match status" value="1"/>
</dbReference>
<organism evidence="12 13">
    <name type="scientific">Candidatus Magnetoglobus multicellularis str. Araruama</name>
    <dbReference type="NCBI Taxonomy" id="890399"/>
    <lineage>
        <taxon>Bacteria</taxon>
        <taxon>Pseudomonadati</taxon>
        <taxon>Thermodesulfobacteriota</taxon>
        <taxon>Desulfobacteria</taxon>
        <taxon>Desulfobacterales</taxon>
        <taxon>Desulfobacteraceae</taxon>
        <taxon>Candidatus Magnetoglobus</taxon>
    </lineage>
</organism>
<dbReference type="InterPro" id="IPR031166">
    <property type="entry name" value="G_ENGA"/>
</dbReference>
<dbReference type="Pfam" id="PF01926">
    <property type="entry name" value="MMR_HSR1"/>
    <property type="match status" value="2"/>
</dbReference>
<dbReference type="InterPro" id="IPR006073">
    <property type="entry name" value="GTP-bd"/>
</dbReference>
<keyword evidence="5 8" id="KW-0547">Nucleotide-binding</keyword>
<evidence type="ECO:0000256" key="9">
    <source>
        <dbReference type="PROSITE-ProRule" id="PRU01049"/>
    </source>
</evidence>
<comment type="subunit">
    <text evidence="8">Associates with the 50S ribosomal subunit.</text>
</comment>
<keyword evidence="6 8" id="KW-0342">GTP-binding</keyword>
<dbReference type="FunFam" id="3.40.50.300:FF:000040">
    <property type="entry name" value="GTPase Der"/>
    <property type="match status" value="1"/>
</dbReference>
<dbReference type="PIRSF" id="PIRSF006485">
    <property type="entry name" value="GTP-binding_EngA"/>
    <property type="match status" value="1"/>
</dbReference>
<reference evidence="13" key="1">
    <citation type="submission" date="2012-11" db="EMBL/GenBank/DDBJ databases">
        <authorList>
            <person name="Lucero-Rivera Y.E."/>
            <person name="Tovar-Ramirez D."/>
        </authorList>
    </citation>
    <scope>NUCLEOTIDE SEQUENCE [LARGE SCALE GENOMIC DNA]</scope>
    <source>
        <strain evidence="13">Araruama</strain>
    </source>
</reference>
<evidence type="ECO:0000256" key="3">
    <source>
        <dbReference type="ARBA" id="ARBA00022517"/>
    </source>
</evidence>
<dbReference type="NCBIfam" id="TIGR00231">
    <property type="entry name" value="small_GTP"/>
    <property type="match status" value="2"/>
</dbReference>
<dbReference type="PROSITE" id="PS51712">
    <property type="entry name" value="G_ENGA"/>
    <property type="match status" value="2"/>
</dbReference>
<keyword evidence="4 10" id="KW-0677">Repeat</keyword>
<feature type="binding site" evidence="8">
    <location>
        <begin position="119"/>
        <end position="122"/>
    </location>
    <ligand>
        <name>GTP</name>
        <dbReference type="ChEBI" id="CHEBI:37565"/>
        <label>1</label>
    </ligand>
</feature>
<dbReference type="GO" id="GO:0042254">
    <property type="term" value="P:ribosome biogenesis"/>
    <property type="evidence" value="ECO:0007669"/>
    <property type="project" value="UniProtKB-KW"/>
</dbReference>
<feature type="domain" description="EngA-type G" evidence="11">
    <location>
        <begin position="3"/>
        <end position="167"/>
    </location>
</feature>
<dbReference type="SUPFAM" id="SSF52540">
    <property type="entry name" value="P-loop containing nucleoside triphosphate hydrolases"/>
    <property type="match status" value="2"/>
</dbReference>
<comment type="function">
    <text evidence="8 10">GTPase that plays an essential role in the late steps of ribosome biogenesis.</text>
</comment>
<dbReference type="InterPro" id="IPR016484">
    <property type="entry name" value="GTPase_Der"/>
</dbReference>
<dbReference type="CDD" id="cd01895">
    <property type="entry name" value="EngA2"/>
    <property type="match status" value="1"/>
</dbReference>
<proteinExistence type="inferred from homology"/>
<name>A0A1V1P9Q4_9BACT</name>
<dbReference type="Pfam" id="PF14714">
    <property type="entry name" value="KH_dom-like"/>
    <property type="match status" value="1"/>
</dbReference>
<evidence type="ECO:0000256" key="10">
    <source>
        <dbReference type="RuleBase" id="RU004481"/>
    </source>
</evidence>
<evidence type="ECO:0000259" key="11">
    <source>
        <dbReference type="PROSITE" id="PS51712"/>
    </source>
</evidence>
<dbReference type="InterPro" id="IPR005225">
    <property type="entry name" value="Small_GTP-bd"/>
</dbReference>
<keyword evidence="3 8" id="KW-0690">Ribosome biogenesis</keyword>
<dbReference type="Proteomes" id="UP000189670">
    <property type="component" value="Unassembled WGS sequence"/>
</dbReference>
<dbReference type="AlphaFoldDB" id="A0A1V1P9Q4"/>
<feature type="domain" description="EngA-type G" evidence="11">
    <location>
        <begin position="175"/>
        <end position="350"/>
    </location>
</feature>
<gene>
    <name evidence="8" type="primary">der</name>
    <name evidence="12" type="ORF">OMM_02460</name>
</gene>
<comment type="caution">
    <text evidence="12">The sequence shown here is derived from an EMBL/GenBank/DDBJ whole genome shotgun (WGS) entry which is preliminary data.</text>
</comment>
<feature type="binding site" evidence="8">
    <location>
        <begin position="293"/>
        <end position="296"/>
    </location>
    <ligand>
        <name>GTP</name>
        <dbReference type="ChEBI" id="CHEBI:37565"/>
        <label>2</label>
    </ligand>
</feature>
<dbReference type="NCBIfam" id="TIGR03594">
    <property type="entry name" value="GTPase_EngA"/>
    <property type="match status" value="1"/>
</dbReference>
<evidence type="ECO:0000256" key="2">
    <source>
        <dbReference type="ARBA" id="ARBA00020953"/>
    </source>
</evidence>
<protein>
    <recommendedName>
        <fullName evidence="2 8">GTPase Der</fullName>
    </recommendedName>
    <alternativeName>
        <fullName evidence="7 8">GTP-binding protein EngA</fullName>
    </alternativeName>
</protein>
<accession>A0A1V1P9Q4</accession>
<dbReference type="Gene3D" id="3.30.300.20">
    <property type="match status" value="1"/>
</dbReference>
<evidence type="ECO:0000256" key="8">
    <source>
        <dbReference type="HAMAP-Rule" id="MF_00195"/>
    </source>
</evidence>
<dbReference type="PANTHER" id="PTHR43834:SF6">
    <property type="entry name" value="GTPASE DER"/>
    <property type="match status" value="1"/>
</dbReference>
<evidence type="ECO:0000313" key="12">
    <source>
        <dbReference type="EMBL" id="ETR71483.1"/>
    </source>
</evidence>
<feature type="binding site" evidence="8">
    <location>
        <begin position="181"/>
        <end position="188"/>
    </location>
    <ligand>
        <name>GTP</name>
        <dbReference type="ChEBI" id="CHEBI:37565"/>
        <label>2</label>
    </ligand>
</feature>
<dbReference type="InterPro" id="IPR015946">
    <property type="entry name" value="KH_dom-like_a/b"/>
</dbReference>
<dbReference type="Gene3D" id="3.40.50.300">
    <property type="entry name" value="P-loop containing nucleotide triphosphate hydrolases"/>
    <property type="match status" value="2"/>
</dbReference>
<dbReference type="FunFam" id="3.30.300.20:FF:000004">
    <property type="entry name" value="GTPase Der"/>
    <property type="match status" value="1"/>
</dbReference>
<dbReference type="CDD" id="cd01894">
    <property type="entry name" value="EngA1"/>
    <property type="match status" value="1"/>
</dbReference>
<evidence type="ECO:0000256" key="5">
    <source>
        <dbReference type="ARBA" id="ARBA00022741"/>
    </source>
</evidence>
<evidence type="ECO:0000256" key="7">
    <source>
        <dbReference type="ARBA" id="ARBA00032345"/>
    </source>
</evidence>
<feature type="binding site" evidence="8">
    <location>
        <begin position="56"/>
        <end position="60"/>
    </location>
    <ligand>
        <name>GTP</name>
        <dbReference type="ChEBI" id="CHEBI:37565"/>
        <label>1</label>
    </ligand>
</feature>